<comment type="catalytic activity">
    <reaction evidence="1">
        <text>ATP + protein L-histidine = ADP + protein N-phospho-L-histidine.</text>
        <dbReference type="EC" id="2.7.13.3"/>
    </reaction>
</comment>
<dbReference type="InterPro" id="IPR005467">
    <property type="entry name" value="His_kinase_dom"/>
</dbReference>
<dbReference type="EMBL" id="RQFP01000001">
    <property type="protein sequence ID" value="TGK96230.1"/>
    <property type="molecule type" value="Genomic_DNA"/>
</dbReference>
<dbReference type="PROSITE" id="PS50113">
    <property type="entry name" value="PAC"/>
    <property type="match status" value="1"/>
</dbReference>
<evidence type="ECO:0000313" key="15">
    <source>
        <dbReference type="Proteomes" id="UP000297891"/>
    </source>
</evidence>
<sequence>MAPNSSFSRIWQNPSDFPPEVVLRELENLLRSNPDFWLKINRDGIIVDYKSSRFVNIGDKPETLLGKHIDVGLPPYLREITTEALDYLSEKKSQVFWKEYSYGIEPNVRHVEVRFVVLYEGYIMSNHRDITERKRLENAFLESESRFLSMAQNAADSIIIINDEGTIQFFNKTAEKTFGYDQEEVIGKNISIIIPGDYKDRHDVFLKRYKETGMQHIIGVGRELVAQRKSGEKFPCELSVGEFRSKSGKMFTGILRDISLRKQQEEELYQYRNHLEDLVESQTMDLKMSKNIAEEASYMKSLFLANISHELKTPIHAILSYAELGEEKSASVTPEKIKEYFQIIDSSGKRLLGLLENLLDIAKLESGKMRYLFEKNCLKETTKFVINEMRVILEKRGITVVLVDKEERWEAEFDYERIQQVIRNILSNALKFIPNDTNIEISMIRREFIPRKTQSYVNGIGIQIRDFGPGIPPEDLDKIFEKFIQSKQVKAGTKGTGLGLSISREIVNDHHGLLYAENHEVKGAIFTMLIPCSREGLK</sequence>
<dbReference type="InterPro" id="IPR003594">
    <property type="entry name" value="HATPase_dom"/>
</dbReference>
<feature type="domain" description="Histidine kinase" evidence="11">
    <location>
        <begin position="306"/>
        <end position="534"/>
    </location>
</feature>
<evidence type="ECO:0000313" key="14">
    <source>
        <dbReference type="EMBL" id="TGK96230.1"/>
    </source>
</evidence>
<feature type="domain" description="PAC" evidence="13">
    <location>
        <begin position="220"/>
        <end position="270"/>
    </location>
</feature>
<dbReference type="Gene3D" id="3.30.450.20">
    <property type="entry name" value="PAS domain"/>
    <property type="match status" value="2"/>
</dbReference>
<dbReference type="InterPro" id="IPR013767">
    <property type="entry name" value="PAS_fold"/>
</dbReference>
<dbReference type="SUPFAM" id="SSF47384">
    <property type="entry name" value="Homodimeric domain of signal transducing histidine kinase"/>
    <property type="match status" value="1"/>
</dbReference>
<dbReference type="Pfam" id="PF00512">
    <property type="entry name" value="HisKA"/>
    <property type="match status" value="1"/>
</dbReference>
<dbReference type="PANTHER" id="PTHR43711">
    <property type="entry name" value="TWO-COMPONENT HISTIDINE KINASE"/>
    <property type="match status" value="1"/>
</dbReference>
<dbReference type="InterPro" id="IPR000700">
    <property type="entry name" value="PAS-assoc_C"/>
</dbReference>
<dbReference type="SMART" id="SM00091">
    <property type="entry name" value="PAS"/>
    <property type="match status" value="2"/>
</dbReference>
<accession>A0A2M9Y5W5</accession>
<dbReference type="OrthoDB" id="9770795at2"/>
<name>A0A2M9Y5W5_9LEPT</name>
<evidence type="ECO:0000256" key="8">
    <source>
        <dbReference type="ARBA" id="ARBA00023012"/>
    </source>
</evidence>
<dbReference type="PRINTS" id="PR00344">
    <property type="entry name" value="BCTRLSENSOR"/>
</dbReference>
<gene>
    <name evidence="14" type="ORF">EHQ30_06350</name>
</gene>
<dbReference type="Gene3D" id="3.30.565.10">
    <property type="entry name" value="Histidine kinase-like ATPase, C-terminal domain"/>
    <property type="match status" value="1"/>
</dbReference>
<dbReference type="SMART" id="SM00387">
    <property type="entry name" value="HATPase_c"/>
    <property type="match status" value="1"/>
</dbReference>
<dbReference type="SMART" id="SM00388">
    <property type="entry name" value="HisKA"/>
    <property type="match status" value="1"/>
</dbReference>
<dbReference type="SUPFAM" id="SSF55785">
    <property type="entry name" value="PYP-like sensor domain (PAS domain)"/>
    <property type="match status" value="2"/>
</dbReference>
<dbReference type="EC" id="2.7.13.3" evidence="2"/>
<evidence type="ECO:0000256" key="1">
    <source>
        <dbReference type="ARBA" id="ARBA00000085"/>
    </source>
</evidence>
<dbReference type="GO" id="GO:0000155">
    <property type="term" value="F:phosphorelay sensor kinase activity"/>
    <property type="evidence" value="ECO:0007669"/>
    <property type="project" value="InterPro"/>
</dbReference>
<dbReference type="Gene3D" id="1.10.287.130">
    <property type="match status" value="1"/>
</dbReference>
<keyword evidence="8" id="KW-0902">Two-component regulatory system</keyword>
<dbReference type="PROSITE" id="PS50112">
    <property type="entry name" value="PAS"/>
    <property type="match status" value="1"/>
</dbReference>
<evidence type="ECO:0000259" key="13">
    <source>
        <dbReference type="PROSITE" id="PS50113"/>
    </source>
</evidence>
<dbReference type="SUPFAM" id="SSF55874">
    <property type="entry name" value="ATPase domain of HSP90 chaperone/DNA topoisomerase II/histidine kinase"/>
    <property type="match status" value="1"/>
</dbReference>
<keyword evidence="15" id="KW-1185">Reference proteome</keyword>
<evidence type="ECO:0000256" key="10">
    <source>
        <dbReference type="ARBA" id="ARBA00070616"/>
    </source>
</evidence>
<reference evidence="14" key="1">
    <citation type="journal article" date="2019" name="PLoS Negl. Trop. Dis.">
        <title>Revisiting the worldwide diversity of Leptospira species in the environment.</title>
        <authorList>
            <person name="Vincent A.T."/>
            <person name="Schiettekatte O."/>
            <person name="Bourhy P."/>
            <person name="Veyrier F.J."/>
            <person name="Picardeau M."/>
        </authorList>
    </citation>
    <scope>NUCLEOTIDE SEQUENCE [LARGE SCALE GENOMIC DNA]</scope>
    <source>
        <strain evidence="14">201800277</strain>
    </source>
</reference>
<dbReference type="InterPro" id="IPR036890">
    <property type="entry name" value="HATPase_C_sf"/>
</dbReference>
<dbReference type="CDD" id="cd00130">
    <property type="entry name" value="PAS"/>
    <property type="match status" value="1"/>
</dbReference>
<dbReference type="InterPro" id="IPR004358">
    <property type="entry name" value="Sig_transdc_His_kin-like_C"/>
</dbReference>
<dbReference type="PANTHER" id="PTHR43711:SF31">
    <property type="entry name" value="HISTIDINE KINASE"/>
    <property type="match status" value="1"/>
</dbReference>
<dbReference type="FunFam" id="3.30.450.20:FF:000060">
    <property type="entry name" value="Sensor protein FixL"/>
    <property type="match status" value="1"/>
</dbReference>
<dbReference type="GO" id="GO:0005524">
    <property type="term" value="F:ATP binding"/>
    <property type="evidence" value="ECO:0007669"/>
    <property type="project" value="UniProtKB-KW"/>
</dbReference>
<dbReference type="CDD" id="cd00082">
    <property type="entry name" value="HisKA"/>
    <property type="match status" value="1"/>
</dbReference>
<dbReference type="Pfam" id="PF02518">
    <property type="entry name" value="HATPase_c"/>
    <property type="match status" value="1"/>
</dbReference>
<feature type="domain" description="PAS" evidence="12">
    <location>
        <begin position="143"/>
        <end position="213"/>
    </location>
</feature>
<dbReference type="InterPro" id="IPR035965">
    <property type="entry name" value="PAS-like_dom_sf"/>
</dbReference>
<dbReference type="InterPro" id="IPR036097">
    <property type="entry name" value="HisK_dim/P_sf"/>
</dbReference>
<dbReference type="NCBIfam" id="TIGR00229">
    <property type="entry name" value="sensory_box"/>
    <property type="match status" value="2"/>
</dbReference>
<keyword evidence="5" id="KW-0547">Nucleotide-binding</keyword>
<keyword evidence="4" id="KW-0808">Transferase</keyword>
<keyword evidence="7" id="KW-0067">ATP-binding</keyword>
<dbReference type="GO" id="GO:0006355">
    <property type="term" value="P:regulation of DNA-templated transcription"/>
    <property type="evidence" value="ECO:0007669"/>
    <property type="project" value="InterPro"/>
</dbReference>
<evidence type="ECO:0000256" key="4">
    <source>
        <dbReference type="ARBA" id="ARBA00022679"/>
    </source>
</evidence>
<protein>
    <recommendedName>
        <fullName evidence="10">Sensor protein FixL</fullName>
        <ecNumber evidence="2">2.7.13.3</ecNumber>
    </recommendedName>
</protein>
<dbReference type="InterPro" id="IPR050736">
    <property type="entry name" value="Sensor_HK_Regulatory"/>
</dbReference>
<evidence type="ECO:0000259" key="12">
    <source>
        <dbReference type="PROSITE" id="PS50112"/>
    </source>
</evidence>
<evidence type="ECO:0000256" key="3">
    <source>
        <dbReference type="ARBA" id="ARBA00022553"/>
    </source>
</evidence>
<comment type="caution">
    <text evidence="14">The sequence shown here is derived from an EMBL/GenBank/DDBJ whole genome shotgun (WGS) entry which is preliminary data.</text>
</comment>
<dbReference type="InterPro" id="IPR003661">
    <property type="entry name" value="HisK_dim/P_dom"/>
</dbReference>
<keyword evidence="3" id="KW-0597">Phosphoprotein</keyword>
<dbReference type="RefSeq" id="WP_100788823.1">
    <property type="nucleotide sequence ID" value="NZ_NPDQ01000001.1"/>
</dbReference>
<dbReference type="PROSITE" id="PS50109">
    <property type="entry name" value="HIS_KIN"/>
    <property type="match status" value="1"/>
</dbReference>
<proteinExistence type="predicted"/>
<organism evidence="14 15">
    <name type="scientific">Leptospira brenneri</name>
    <dbReference type="NCBI Taxonomy" id="2023182"/>
    <lineage>
        <taxon>Bacteria</taxon>
        <taxon>Pseudomonadati</taxon>
        <taxon>Spirochaetota</taxon>
        <taxon>Spirochaetia</taxon>
        <taxon>Leptospirales</taxon>
        <taxon>Leptospiraceae</taxon>
        <taxon>Leptospira</taxon>
    </lineage>
</organism>
<dbReference type="InterPro" id="IPR000014">
    <property type="entry name" value="PAS"/>
</dbReference>
<evidence type="ECO:0000256" key="6">
    <source>
        <dbReference type="ARBA" id="ARBA00022777"/>
    </source>
</evidence>
<keyword evidence="6" id="KW-0418">Kinase</keyword>
<dbReference type="Proteomes" id="UP000297891">
    <property type="component" value="Unassembled WGS sequence"/>
</dbReference>
<evidence type="ECO:0000256" key="2">
    <source>
        <dbReference type="ARBA" id="ARBA00012438"/>
    </source>
</evidence>
<dbReference type="AlphaFoldDB" id="A0A2M9Y5W5"/>
<dbReference type="FunFam" id="1.10.287.130:FF:000001">
    <property type="entry name" value="Two-component sensor histidine kinase"/>
    <property type="match status" value="1"/>
</dbReference>
<dbReference type="CDD" id="cd00075">
    <property type="entry name" value="HATPase"/>
    <property type="match status" value="1"/>
</dbReference>
<comment type="function">
    <text evidence="9">Putative oxygen sensor; modulates the activity of FixJ, a transcriptional activator of nitrogen fixation fixK gene. FixL probably acts as a kinase that phosphorylates FixJ.</text>
</comment>
<evidence type="ECO:0000259" key="11">
    <source>
        <dbReference type="PROSITE" id="PS50109"/>
    </source>
</evidence>
<evidence type="ECO:0000256" key="9">
    <source>
        <dbReference type="ARBA" id="ARBA00059827"/>
    </source>
</evidence>
<evidence type="ECO:0000256" key="7">
    <source>
        <dbReference type="ARBA" id="ARBA00022840"/>
    </source>
</evidence>
<evidence type="ECO:0000256" key="5">
    <source>
        <dbReference type="ARBA" id="ARBA00022741"/>
    </source>
</evidence>
<dbReference type="Pfam" id="PF00989">
    <property type="entry name" value="PAS"/>
    <property type="match status" value="1"/>
</dbReference>